<keyword evidence="2" id="KW-1185">Reference proteome</keyword>
<dbReference type="InterPro" id="IPR058595">
    <property type="entry name" value="Avidin-like"/>
</dbReference>
<evidence type="ECO:0000313" key="1">
    <source>
        <dbReference type="EMBL" id="TDD53754.1"/>
    </source>
</evidence>
<sequence length="131" mass="14314">MIAAQIVTGSEPVFPDVDGLWFRLDGDEPASEAPYGQYHREDNVIWAEFYAGGTLRTGRLVGQLRTDGTFDASYCLLTETGELISGACHSVPEFDAQGNIVISDHFQRADGSSGVSRIRQIPGPLREVRNV</sequence>
<evidence type="ECO:0000313" key="2">
    <source>
        <dbReference type="Proteomes" id="UP000295124"/>
    </source>
</evidence>
<comment type="caution">
    <text evidence="1">The sequence shown here is derived from an EMBL/GenBank/DDBJ whole genome shotgun (WGS) entry which is preliminary data.</text>
</comment>
<gene>
    <name evidence="1" type="ORF">E1263_27725</name>
</gene>
<name>A0A4R4Z941_9ACTN</name>
<accession>A0A4R4Z941</accession>
<reference evidence="1 2" key="1">
    <citation type="submission" date="2019-03" db="EMBL/GenBank/DDBJ databases">
        <title>Draft genome sequences of novel Actinobacteria.</title>
        <authorList>
            <person name="Sahin N."/>
            <person name="Ay H."/>
            <person name="Saygin H."/>
        </authorList>
    </citation>
    <scope>NUCLEOTIDE SEQUENCE [LARGE SCALE GENOMIC DNA]</scope>
    <source>
        <strain evidence="1 2">JCM 13523</strain>
    </source>
</reference>
<dbReference type="EMBL" id="SMKX01000098">
    <property type="protein sequence ID" value="TDD53754.1"/>
    <property type="molecule type" value="Genomic_DNA"/>
</dbReference>
<organism evidence="1 2">
    <name type="scientific">Kribbella antibiotica</name>
    <dbReference type="NCBI Taxonomy" id="190195"/>
    <lineage>
        <taxon>Bacteria</taxon>
        <taxon>Bacillati</taxon>
        <taxon>Actinomycetota</taxon>
        <taxon>Actinomycetes</taxon>
        <taxon>Propionibacteriales</taxon>
        <taxon>Kribbellaceae</taxon>
        <taxon>Kribbella</taxon>
    </lineage>
</organism>
<dbReference type="Pfam" id="PF26421">
    <property type="entry name" value="Avidin_like"/>
    <property type="match status" value="1"/>
</dbReference>
<dbReference type="Proteomes" id="UP000295124">
    <property type="component" value="Unassembled WGS sequence"/>
</dbReference>
<proteinExistence type="predicted"/>
<dbReference type="AlphaFoldDB" id="A0A4R4Z941"/>
<protein>
    <submittedName>
        <fullName evidence="1">Uncharacterized protein</fullName>
    </submittedName>
</protein>